<dbReference type="EMBL" id="JACIDX010000020">
    <property type="protein sequence ID" value="MBB3957236.1"/>
    <property type="molecule type" value="Genomic_DNA"/>
</dbReference>
<dbReference type="SUPFAM" id="SSF46626">
    <property type="entry name" value="Cytochrome c"/>
    <property type="match status" value="1"/>
</dbReference>
<evidence type="ECO:0000256" key="6">
    <source>
        <dbReference type="PROSITE-ProRule" id="PRU00433"/>
    </source>
</evidence>
<comment type="caution">
    <text evidence="8">The sequence shown here is derived from an EMBL/GenBank/DDBJ whole genome shotgun (WGS) entry which is preliminary data.</text>
</comment>
<keyword evidence="5 6" id="KW-0408">Iron</keyword>
<keyword evidence="9" id="KW-1185">Reference proteome</keyword>
<dbReference type="GO" id="GO:0009055">
    <property type="term" value="F:electron transfer activity"/>
    <property type="evidence" value="ECO:0007669"/>
    <property type="project" value="InterPro"/>
</dbReference>
<dbReference type="Pfam" id="PF00034">
    <property type="entry name" value="Cytochrom_C"/>
    <property type="match status" value="1"/>
</dbReference>
<dbReference type="AlphaFoldDB" id="A0A7W6G8F0"/>
<name>A0A7W6G8F0_9SPHN</name>
<sequence length="128" mass="13878">MKREIFAGMMIAAAAMLPVAIRADTAKPTHSGNIAHGMRLYQACMGCHSLDENDVGPRHRGVVGRQAGAVPAYTYSAALRSSHLRWTPANLDRWLAGPQALVPGAKMYYIVPDSQDRADIIAYLASQK</sequence>
<dbReference type="InterPro" id="IPR009056">
    <property type="entry name" value="Cyt_c-like_dom"/>
</dbReference>
<dbReference type="GO" id="GO:0020037">
    <property type="term" value="F:heme binding"/>
    <property type="evidence" value="ECO:0007669"/>
    <property type="project" value="InterPro"/>
</dbReference>
<dbReference type="InterPro" id="IPR002327">
    <property type="entry name" value="Cyt_c_1A/1B"/>
</dbReference>
<proteinExistence type="predicted"/>
<protein>
    <submittedName>
        <fullName evidence="8">Cytochrome c</fullName>
    </submittedName>
</protein>
<dbReference type="PRINTS" id="PR00604">
    <property type="entry name" value="CYTCHRMECIAB"/>
</dbReference>
<keyword evidence="2 6" id="KW-0349">Heme</keyword>
<evidence type="ECO:0000313" key="8">
    <source>
        <dbReference type="EMBL" id="MBB3957236.1"/>
    </source>
</evidence>
<accession>A0A7W6G8F0</accession>
<dbReference type="Gene3D" id="1.10.760.10">
    <property type="entry name" value="Cytochrome c-like domain"/>
    <property type="match status" value="1"/>
</dbReference>
<keyword evidence="3 6" id="KW-0479">Metal-binding</keyword>
<organism evidence="8 9">
    <name type="scientific">Novosphingobium sediminicola</name>
    <dbReference type="NCBI Taxonomy" id="563162"/>
    <lineage>
        <taxon>Bacteria</taxon>
        <taxon>Pseudomonadati</taxon>
        <taxon>Pseudomonadota</taxon>
        <taxon>Alphaproteobacteria</taxon>
        <taxon>Sphingomonadales</taxon>
        <taxon>Sphingomonadaceae</taxon>
        <taxon>Novosphingobium</taxon>
    </lineage>
</organism>
<dbReference type="InterPro" id="IPR036909">
    <property type="entry name" value="Cyt_c-like_dom_sf"/>
</dbReference>
<evidence type="ECO:0000256" key="3">
    <source>
        <dbReference type="ARBA" id="ARBA00022723"/>
    </source>
</evidence>
<evidence type="ECO:0000313" key="9">
    <source>
        <dbReference type="Proteomes" id="UP000548867"/>
    </source>
</evidence>
<evidence type="ECO:0000256" key="1">
    <source>
        <dbReference type="ARBA" id="ARBA00022448"/>
    </source>
</evidence>
<dbReference type="PROSITE" id="PS51007">
    <property type="entry name" value="CYTC"/>
    <property type="match status" value="1"/>
</dbReference>
<feature type="domain" description="Cytochrome c" evidence="7">
    <location>
        <begin position="32"/>
        <end position="128"/>
    </location>
</feature>
<dbReference type="GO" id="GO:0046872">
    <property type="term" value="F:metal ion binding"/>
    <property type="evidence" value="ECO:0007669"/>
    <property type="project" value="UniProtKB-KW"/>
</dbReference>
<keyword evidence="1" id="KW-0813">Transport</keyword>
<dbReference type="PANTHER" id="PTHR11961">
    <property type="entry name" value="CYTOCHROME C"/>
    <property type="match status" value="1"/>
</dbReference>
<reference evidence="8 9" key="1">
    <citation type="submission" date="2020-08" db="EMBL/GenBank/DDBJ databases">
        <title>Genomic Encyclopedia of Type Strains, Phase IV (KMG-IV): sequencing the most valuable type-strain genomes for metagenomic binning, comparative biology and taxonomic classification.</title>
        <authorList>
            <person name="Goeker M."/>
        </authorList>
    </citation>
    <scope>NUCLEOTIDE SEQUENCE [LARGE SCALE GENOMIC DNA]</scope>
    <source>
        <strain evidence="8 9">DSM 27057</strain>
    </source>
</reference>
<evidence type="ECO:0000256" key="5">
    <source>
        <dbReference type="ARBA" id="ARBA00023004"/>
    </source>
</evidence>
<dbReference type="Proteomes" id="UP000548867">
    <property type="component" value="Unassembled WGS sequence"/>
</dbReference>
<evidence type="ECO:0000259" key="7">
    <source>
        <dbReference type="PROSITE" id="PS51007"/>
    </source>
</evidence>
<gene>
    <name evidence="8" type="ORF">GGR38_004210</name>
</gene>
<evidence type="ECO:0000256" key="4">
    <source>
        <dbReference type="ARBA" id="ARBA00022982"/>
    </source>
</evidence>
<evidence type="ECO:0000256" key="2">
    <source>
        <dbReference type="ARBA" id="ARBA00022617"/>
    </source>
</evidence>
<keyword evidence="4" id="KW-0249">Electron transport</keyword>
<dbReference type="RefSeq" id="WP_183628336.1">
    <property type="nucleotide sequence ID" value="NZ_JACIDX010000020.1"/>
</dbReference>